<gene>
    <name evidence="1" type="ORF">Dda_6942</name>
</gene>
<dbReference type="PANTHER" id="PTHR46177">
    <property type="entry name" value="INTEGRASE CATALYTIC DOMAIN-CONTAINING PROTEIN"/>
    <property type="match status" value="1"/>
</dbReference>
<dbReference type="Proteomes" id="UP001221413">
    <property type="component" value="Unassembled WGS sequence"/>
</dbReference>
<protein>
    <submittedName>
        <fullName evidence="1">Uncharacterized protein</fullName>
    </submittedName>
</protein>
<name>A0AAD6IUS7_DREDA</name>
<organism evidence="1 2">
    <name type="scientific">Drechslerella dactyloides</name>
    <name type="common">Nematode-trapping fungus</name>
    <name type="synonym">Arthrobotrys dactyloides</name>
    <dbReference type="NCBI Taxonomy" id="74499"/>
    <lineage>
        <taxon>Eukaryota</taxon>
        <taxon>Fungi</taxon>
        <taxon>Dikarya</taxon>
        <taxon>Ascomycota</taxon>
        <taxon>Pezizomycotina</taxon>
        <taxon>Orbiliomycetes</taxon>
        <taxon>Orbiliales</taxon>
        <taxon>Orbiliaceae</taxon>
        <taxon>Drechslerella</taxon>
    </lineage>
</organism>
<comment type="caution">
    <text evidence="1">The sequence shown here is derived from an EMBL/GenBank/DDBJ whole genome shotgun (WGS) entry which is preliminary data.</text>
</comment>
<keyword evidence="2" id="KW-1185">Reference proteome</keyword>
<dbReference type="EMBL" id="JAQGDS010000009">
    <property type="protein sequence ID" value="KAJ6258030.1"/>
    <property type="molecule type" value="Genomic_DNA"/>
</dbReference>
<dbReference type="AlphaFoldDB" id="A0AAD6IUS7"/>
<accession>A0AAD6IUS7</accession>
<reference evidence="1" key="1">
    <citation type="submission" date="2023-01" db="EMBL/GenBank/DDBJ databases">
        <title>The chitinases involved in constricting ring structure development in the nematode-trapping fungus Drechslerella dactyloides.</title>
        <authorList>
            <person name="Wang R."/>
            <person name="Zhang L."/>
            <person name="Tang P."/>
            <person name="Li S."/>
            <person name="Liang L."/>
        </authorList>
    </citation>
    <scope>NUCLEOTIDE SEQUENCE</scope>
    <source>
        <strain evidence="1">YMF1.00031</strain>
    </source>
</reference>
<sequence length="315" mass="36429">MIAVQIYFLMAVKAHGGVPLLTRTDKGSETLLMVETQVGLRQIAANELLRVEECHYFGPCTRNTKIESFWGRLAVRKTGRFRELFEAYERAGEWNGSSEAPIHSLSDTCIWIPSETGVANFAGTHNTNPIRSQKHRDHYLPTGKPWSLYRNPPVDARDLKIDVDMALIDEMLEDLSQWNHDEYLHPTTLAECIRILQEAGLPLRHDGILAGHTLHRDMYIKLRTELQTRAHSPPDVEIPRGGRKWLWEKGKIHQEGYDEFQKQLEAMIEDPHRPEPLFEHMVRRQAPDMLYDEVEDLFCREGREGEIDREEQSGI</sequence>
<dbReference type="PANTHER" id="PTHR46177:SF1">
    <property type="entry name" value="INTEGRASE CATALYTIC DOMAIN-CONTAINING PROTEIN"/>
    <property type="match status" value="1"/>
</dbReference>
<evidence type="ECO:0000313" key="1">
    <source>
        <dbReference type="EMBL" id="KAJ6258030.1"/>
    </source>
</evidence>
<evidence type="ECO:0000313" key="2">
    <source>
        <dbReference type="Proteomes" id="UP001221413"/>
    </source>
</evidence>
<proteinExistence type="predicted"/>